<dbReference type="EMBL" id="WIXK01000004">
    <property type="protein sequence ID" value="MQY42790.1"/>
    <property type="molecule type" value="Genomic_DNA"/>
</dbReference>
<sequence length="71" mass="7822">MSLSAEISGFEWMVIASMVLVTLAALSCLYFLLKTSGRDPIIDPKLAEKFRQDAPYGKLAEVLEPSRGQSM</sequence>
<evidence type="ECO:0000313" key="3">
    <source>
        <dbReference type="Proteomes" id="UP000436694"/>
    </source>
</evidence>
<evidence type="ECO:0000256" key="1">
    <source>
        <dbReference type="SAM" id="Phobius"/>
    </source>
</evidence>
<name>A0A844ALB5_9RHOB</name>
<protein>
    <submittedName>
        <fullName evidence="2">Uncharacterized protein</fullName>
    </submittedName>
</protein>
<feature type="transmembrane region" description="Helical" evidence="1">
    <location>
        <begin position="12"/>
        <end position="33"/>
    </location>
</feature>
<reference evidence="2 3" key="1">
    <citation type="submission" date="2019-10" db="EMBL/GenBank/DDBJ databases">
        <title>Epibacterium sp. nov., isolated from seawater.</title>
        <authorList>
            <person name="Zhang X."/>
            <person name="Li N."/>
        </authorList>
    </citation>
    <scope>NUCLEOTIDE SEQUENCE [LARGE SCALE GENOMIC DNA]</scope>
    <source>
        <strain evidence="2 3">SM1969</strain>
    </source>
</reference>
<evidence type="ECO:0000313" key="2">
    <source>
        <dbReference type="EMBL" id="MQY42790.1"/>
    </source>
</evidence>
<keyword evidence="1" id="KW-0472">Membrane</keyword>
<proteinExistence type="predicted"/>
<dbReference type="RefSeq" id="WP_153547319.1">
    <property type="nucleotide sequence ID" value="NZ_WIXK01000004.1"/>
</dbReference>
<keyword evidence="1" id="KW-1133">Transmembrane helix</keyword>
<accession>A0A844ALB5</accession>
<comment type="caution">
    <text evidence="2">The sequence shown here is derived from an EMBL/GenBank/DDBJ whole genome shotgun (WGS) entry which is preliminary data.</text>
</comment>
<dbReference type="Proteomes" id="UP000436694">
    <property type="component" value="Unassembled WGS sequence"/>
</dbReference>
<keyword evidence="1" id="KW-0812">Transmembrane</keyword>
<keyword evidence="3" id="KW-1185">Reference proteome</keyword>
<dbReference type="AlphaFoldDB" id="A0A844ALB5"/>
<organism evidence="2 3">
    <name type="scientific">Tritonibacter aquimaris</name>
    <dbReference type="NCBI Taxonomy" id="2663379"/>
    <lineage>
        <taxon>Bacteria</taxon>
        <taxon>Pseudomonadati</taxon>
        <taxon>Pseudomonadota</taxon>
        <taxon>Alphaproteobacteria</taxon>
        <taxon>Rhodobacterales</taxon>
        <taxon>Paracoccaceae</taxon>
        <taxon>Tritonibacter</taxon>
    </lineage>
</organism>
<gene>
    <name evidence="2" type="ORF">GG681_09060</name>
</gene>